<reference evidence="2" key="1">
    <citation type="journal article" date="2013" name="Nat. Biotechnol.">
        <title>Draft genome sequence of chickpea (Cicer arietinum) provides a resource for trait improvement.</title>
        <authorList>
            <person name="Varshney R.K."/>
            <person name="Song C."/>
            <person name="Saxena R.K."/>
            <person name="Azam S."/>
            <person name="Yu S."/>
            <person name="Sharpe A.G."/>
            <person name="Cannon S."/>
            <person name="Baek J."/>
            <person name="Rosen B.D."/>
            <person name="Tar'an B."/>
            <person name="Millan T."/>
            <person name="Zhang X."/>
            <person name="Ramsay L.D."/>
            <person name="Iwata A."/>
            <person name="Wang Y."/>
            <person name="Nelson W."/>
            <person name="Farmer A.D."/>
            <person name="Gaur P.M."/>
            <person name="Soderlund C."/>
            <person name="Penmetsa R.V."/>
            <person name="Xu C."/>
            <person name="Bharti A.K."/>
            <person name="He W."/>
            <person name="Winter P."/>
            <person name="Zhao S."/>
            <person name="Hane J.K."/>
            <person name="Carrasquilla-Garcia N."/>
            <person name="Condie J.A."/>
            <person name="Upadhyaya H.D."/>
            <person name="Luo M.C."/>
            <person name="Thudi M."/>
            <person name="Gowda C.L."/>
            <person name="Singh N.P."/>
            <person name="Lichtenzveig J."/>
            <person name="Gali K.K."/>
            <person name="Rubio J."/>
            <person name="Nadarajan N."/>
            <person name="Dolezel J."/>
            <person name="Bansal K.C."/>
            <person name="Xu X."/>
            <person name="Edwards D."/>
            <person name="Zhang G."/>
            <person name="Kahl G."/>
            <person name="Gil J."/>
            <person name="Singh K.B."/>
            <person name="Datta S.K."/>
            <person name="Jackson S.A."/>
            <person name="Wang J."/>
            <person name="Cook D.R."/>
        </authorList>
    </citation>
    <scope>NUCLEOTIDE SEQUENCE [LARGE SCALE GENOMIC DNA]</scope>
    <source>
        <strain evidence="2">cv. CDC Frontier</strain>
    </source>
</reference>
<dbReference type="Proteomes" id="UP000087171">
    <property type="component" value="Chromosome Ca5"/>
</dbReference>
<evidence type="ECO:0000313" key="3">
    <source>
        <dbReference type="RefSeq" id="XP_004500580.1"/>
    </source>
</evidence>
<reference evidence="3" key="2">
    <citation type="submission" date="2025-08" db="UniProtKB">
        <authorList>
            <consortium name="RefSeq"/>
        </authorList>
    </citation>
    <scope>IDENTIFICATION</scope>
    <source>
        <tissue evidence="3">Etiolated seedlings</tissue>
    </source>
</reference>
<name>A0A1S2Y7C4_CICAR</name>
<dbReference type="STRING" id="3827.A0A1S2Y7C4"/>
<protein>
    <submittedName>
        <fullName evidence="3">Serine/threonine-protein phosphatase 7 long form homolog</fullName>
    </submittedName>
</protein>
<dbReference type="PANTHER" id="PTHR46033:SF8">
    <property type="entry name" value="PROTEIN MAINTENANCE OF MERISTEMS-LIKE"/>
    <property type="match status" value="1"/>
</dbReference>
<dbReference type="Pfam" id="PF10536">
    <property type="entry name" value="PMD"/>
    <property type="match status" value="1"/>
</dbReference>
<feature type="domain" description="Aminotransferase-like plant mobile" evidence="1">
    <location>
        <begin position="1"/>
        <end position="320"/>
    </location>
</feature>
<dbReference type="PaxDb" id="3827-XP_004500580.1"/>
<gene>
    <name evidence="3" type="primary">LOC101502462</name>
</gene>
<dbReference type="InterPro" id="IPR044824">
    <property type="entry name" value="MAIN-like"/>
</dbReference>
<sequence>MVERWRPETHTFHLPIGECTITLEDVYYILGLNVFGIPVSGSNFVNVKDVCQEYLGVIPPEGATKGNSIKLKWLKDTFDNVGEKASEVEKQASCRAYILRMIGGLLMPDKSNNRVHLKYLSILGDLNKASHYSWDSTVLATLYRELCLATKLDVMSMGECALLLQNWAWYRLSCVALDAWIFPLAQSKVPHNDIKRYQNKIDHMMVQEFRWRPYLGFQHEVPKQEINTWTVCTYLHYYHIVEKHHADRVALQFGFHQQIPQPPKDMTLYHEIDIRRDIDDNWSVVWKDEIQHWNECQNYILQGQYVESVLRHTNEYMNWFMHHTKLYIYVERYLCDPRLQPSTYPDVHSMPQSIPQ</sequence>
<keyword evidence="2" id="KW-1185">Reference proteome</keyword>
<proteinExistence type="predicted"/>
<dbReference type="GO" id="GO:0010073">
    <property type="term" value="P:meristem maintenance"/>
    <property type="evidence" value="ECO:0007669"/>
    <property type="project" value="InterPro"/>
</dbReference>
<dbReference type="AlphaFoldDB" id="A0A1S2Y7C4"/>
<organism evidence="2 3">
    <name type="scientific">Cicer arietinum</name>
    <name type="common">Chickpea</name>
    <name type="synonym">Garbanzo</name>
    <dbReference type="NCBI Taxonomy" id="3827"/>
    <lineage>
        <taxon>Eukaryota</taxon>
        <taxon>Viridiplantae</taxon>
        <taxon>Streptophyta</taxon>
        <taxon>Embryophyta</taxon>
        <taxon>Tracheophyta</taxon>
        <taxon>Spermatophyta</taxon>
        <taxon>Magnoliopsida</taxon>
        <taxon>eudicotyledons</taxon>
        <taxon>Gunneridae</taxon>
        <taxon>Pentapetalae</taxon>
        <taxon>rosids</taxon>
        <taxon>fabids</taxon>
        <taxon>Fabales</taxon>
        <taxon>Fabaceae</taxon>
        <taxon>Papilionoideae</taxon>
        <taxon>50 kb inversion clade</taxon>
        <taxon>NPAAA clade</taxon>
        <taxon>Hologalegina</taxon>
        <taxon>IRL clade</taxon>
        <taxon>Cicereae</taxon>
        <taxon>Cicer</taxon>
    </lineage>
</organism>
<evidence type="ECO:0000313" key="2">
    <source>
        <dbReference type="Proteomes" id="UP000087171"/>
    </source>
</evidence>
<dbReference type="OrthoDB" id="1939467at2759"/>
<dbReference type="RefSeq" id="XP_004500580.1">
    <property type="nucleotide sequence ID" value="XM_004500523.1"/>
</dbReference>
<dbReference type="InterPro" id="IPR019557">
    <property type="entry name" value="AminoTfrase-like_pln_mobile"/>
</dbReference>
<evidence type="ECO:0000259" key="1">
    <source>
        <dbReference type="Pfam" id="PF10536"/>
    </source>
</evidence>
<accession>A0A1S2Y7C4</accession>
<dbReference type="eggNOG" id="ENOG502QW7G">
    <property type="taxonomic scope" value="Eukaryota"/>
</dbReference>
<dbReference type="PANTHER" id="PTHR46033">
    <property type="entry name" value="PROTEIN MAIN-LIKE 2"/>
    <property type="match status" value="1"/>
</dbReference>